<evidence type="ECO:0000259" key="2">
    <source>
        <dbReference type="Pfam" id="PF02272"/>
    </source>
</evidence>
<dbReference type="InterPro" id="IPR003156">
    <property type="entry name" value="DHHA1_dom"/>
</dbReference>
<evidence type="ECO:0000259" key="1">
    <source>
        <dbReference type="Pfam" id="PF01368"/>
    </source>
</evidence>
<proteinExistence type="predicted"/>
<dbReference type="Gene3D" id="3.90.1640.10">
    <property type="entry name" value="inorganic pyrophosphatase (n-terminal core)"/>
    <property type="match status" value="1"/>
</dbReference>
<accession>A0A0G1SKN6</accession>
<dbReference type="InterPro" id="IPR001667">
    <property type="entry name" value="DDH_dom"/>
</dbReference>
<gene>
    <name evidence="3" type="ORF">UX47_C0001G0158</name>
</gene>
<dbReference type="AlphaFoldDB" id="A0A0G1SKN6"/>
<dbReference type="InterPro" id="IPR038763">
    <property type="entry name" value="DHH_sf"/>
</dbReference>
<dbReference type="PANTHER" id="PTHR47618:SF1">
    <property type="entry name" value="BIFUNCTIONAL OLIGORIBONUCLEASE AND PAP PHOSPHATASE NRNA"/>
    <property type="match status" value="1"/>
</dbReference>
<dbReference type="Gene3D" id="3.10.310.30">
    <property type="match status" value="1"/>
</dbReference>
<dbReference type="Pfam" id="PF02272">
    <property type="entry name" value="DHHA1"/>
    <property type="match status" value="1"/>
</dbReference>
<dbReference type="Pfam" id="PF01368">
    <property type="entry name" value="DHH"/>
    <property type="match status" value="1"/>
</dbReference>
<dbReference type="PANTHER" id="PTHR47618">
    <property type="entry name" value="BIFUNCTIONAL OLIGORIBONUCLEASE AND PAP PHOSPHATASE NRNA"/>
    <property type="match status" value="1"/>
</dbReference>
<name>A0A0G1SKN6_9BACT</name>
<comment type="caution">
    <text evidence="3">The sequence shown here is derived from an EMBL/GenBank/DDBJ whole genome shotgun (WGS) entry which is preliminary data.</text>
</comment>
<feature type="domain" description="DDH" evidence="1">
    <location>
        <begin position="23"/>
        <end position="168"/>
    </location>
</feature>
<evidence type="ECO:0008006" key="5">
    <source>
        <dbReference type="Google" id="ProtNLM"/>
    </source>
</evidence>
<dbReference type="GO" id="GO:0003676">
    <property type="term" value="F:nucleic acid binding"/>
    <property type="evidence" value="ECO:0007669"/>
    <property type="project" value="InterPro"/>
</dbReference>
<protein>
    <recommendedName>
        <fullName evidence="5">Phosphoesterase RecJ domain protein</fullName>
    </recommendedName>
</protein>
<dbReference type="Proteomes" id="UP000034794">
    <property type="component" value="Unassembled WGS sequence"/>
</dbReference>
<evidence type="ECO:0000313" key="4">
    <source>
        <dbReference type="Proteomes" id="UP000034794"/>
    </source>
</evidence>
<feature type="domain" description="DHHA1" evidence="2">
    <location>
        <begin position="259"/>
        <end position="329"/>
    </location>
</feature>
<dbReference type="EMBL" id="LCMI01000001">
    <property type="protein sequence ID" value="KKU33875.1"/>
    <property type="molecule type" value="Genomic_DNA"/>
</dbReference>
<reference evidence="3 4" key="1">
    <citation type="journal article" date="2015" name="Nature">
        <title>rRNA introns, odd ribosomes, and small enigmatic genomes across a large radiation of phyla.</title>
        <authorList>
            <person name="Brown C.T."/>
            <person name="Hug L.A."/>
            <person name="Thomas B.C."/>
            <person name="Sharon I."/>
            <person name="Castelle C.J."/>
            <person name="Singh A."/>
            <person name="Wilkins M.J."/>
            <person name="Williams K.H."/>
            <person name="Banfield J.F."/>
        </authorList>
    </citation>
    <scope>NUCLEOTIDE SEQUENCE [LARGE SCALE GENOMIC DNA]</scope>
</reference>
<sequence>MHFSQVSAEFADKFFELVDSVNNIVVTAHVSPDSDSIASVLSVYEILTTRNPQKNIRIIYSAEPQDHFCVFQNHEKIEFVQDNADHLDQTELLIMLDGGQYSRFSIYPEKLQRIPYTVCIDHHSSPISDFSLSLVVPSSSSCAQLVYSALCGDLTISPRLAEVFLLGILGDTGNFNYLKPTQTDTLMIAKKMIEIANVEIQEFQSRYQSIPKRAFELVKVLMKNTAFSSSPNWPDYQYSYIGKAVIDTGEFSDSEVSEACGIYLSHFLRTVTGFTWGFVITPRSSGECSISLRSLPRSVSVRDLMERMGLGGGHDRAAGGTFKKTAKVVLVSKCLKQIRAWLNLHDPVLV</sequence>
<dbReference type="InterPro" id="IPR051319">
    <property type="entry name" value="Oligoribo/pAp-PDE_c-di-AMP_PDE"/>
</dbReference>
<evidence type="ECO:0000313" key="3">
    <source>
        <dbReference type="EMBL" id="KKU33875.1"/>
    </source>
</evidence>
<dbReference type="SUPFAM" id="SSF64182">
    <property type="entry name" value="DHH phosphoesterases"/>
    <property type="match status" value="1"/>
</dbReference>
<organism evidence="3 4">
    <name type="scientific">Candidatus Collierbacteria bacterium GW2011_GWA2_46_26</name>
    <dbReference type="NCBI Taxonomy" id="1618381"/>
    <lineage>
        <taxon>Bacteria</taxon>
        <taxon>Candidatus Collieribacteriota</taxon>
    </lineage>
</organism>